<evidence type="ECO:0000313" key="2">
    <source>
        <dbReference type="Proteomes" id="UP000065641"/>
    </source>
</evidence>
<protein>
    <recommendedName>
        <fullName evidence="3">DUF1800 domain-containing protein</fullName>
    </recommendedName>
</protein>
<gene>
    <name evidence="1" type="ORF">PS2015_631</name>
</gene>
<reference evidence="1 2" key="1">
    <citation type="submission" date="2015-11" db="EMBL/GenBank/DDBJ databases">
        <authorList>
            <person name="Zhang Y."/>
            <person name="Guo Z."/>
        </authorList>
    </citation>
    <scope>NUCLEOTIDE SEQUENCE [LARGE SCALE GENOMIC DNA]</scope>
    <source>
        <strain evidence="1 2">KCTC 32221</strain>
    </source>
</reference>
<dbReference type="EMBL" id="CP013189">
    <property type="protein sequence ID" value="ALO45314.1"/>
    <property type="molecule type" value="Genomic_DNA"/>
</dbReference>
<proteinExistence type="predicted"/>
<sequence>MATYSPFIAANKFGLGLQPGELPGVEADPRGWLLAQIPLTNRQPPRYADMASSATLIEMASDDYRTRQMIQQDGQVSADEVRPLREIRNRNAQLFREQTNQRLAVAIESDTPFAERLVRFWSNHFSISLAINKPTILYAGLPYENEAIRANMNGRFEDMLISVATHPVMLTYLDNTTSIGPNSPAAQQRENLGLNENYARETLELHTLGVDGGYTQDDVIALARMLTGWTVNLPTRNGNLPNPRATTGAFVFYPALHEPGTQQLLGKSYFNSGVQQGISALRDLARHPSTAYFIASKLARHFIADQPPTSAIEKLARVFADTQGDLPSVHQALVELDEAWDPAMKKLKSAEDFVVSTTRALPGVPLSDEVLDILSETLASFNQRAFTAPSPAGWPEQAEHWGGPDALLKRVEFINMVAGAVGPDFDAREIVPLILPSDAALQTAIRRSESQTQALALLLASPQFQWRA</sequence>
<dbReference type="OrthoDB" id="9772295at2"/>
<dbReference type="AlphaFoldDB" id="A0A0S2KBK5"/>
<organism evidence="1 2">
    <name type="scientific">Pseudohongiella spirulinae</name>
    <dbReference type="NCBI Taxonomy" id="1249552"/>
    <lineage>
        <taxon>Bacteria</taxon>
        <taxon>Pseudomonadati</taxon>
        <taxon>Pseudomonadota</taxon>
        <taxon>Gammaproteobacteria</taxon>
        <taxon>Pseudomonadales</taxon>
        <taxon>Pseudohongiellaceae</taxon>
        <taxon>Pseudohongiella</taxon>
    </lineage>
</organism>
<dbReference type="PATRIC" id="fig|1249552.3.peg.636"/>
<dbReference type="Pfam" id="PF08811">
    <property type="entry name" value="DUF1800"/>
    <property type="match status" value="1"/>
</dbReference>
<accession>A0A0S2KBK5</accession>
<dbReference type="InterPro" id="IPR014917">
    <property type="entry name" value="DUF1800"/>
</dbReference>
<dbReference type="STRING" id="1249552.PS2015_631"/>
<keyword evidence="2" id="KW-1185">Reference proteome</keyword>
<evidence type="ECO:0000313" key="1">
    <source>
        <dbReference type="EMBL" id="ALO45314.1"/>
    </source>
</evidence>
<dbReference type="Proteomes" id="UP000065641">
    <property type="component" value="Chromosome"/>
</dbReference>
<dbReference type="RefSeq" id="WP_058020861.1">
    <property type="nucleotide sequence ID" value="NZ_CP013189.1"/>
</dbReference>
<dbReference type="KEGG" id="pspi:PS2015_631"/>
<evidence type="ECO:0008006" key="3">
    <source>
        <dbReference type="Google" id="ProtNLM"/>
    </source>
</evidence>
<name>A0A0S2KBK5_9GAMM</name>